<keyword evidence="1" id="KW-1133">Transmembrane helix</keyword>
<evidence type="ECO:0000256" key="1">
    <source>
        <dbReference type="SAM" id="Phobius"/>
    </source>
</evidence>
<dbReference type="SMR" id="A0A444Y6J0"/>
<comment type="caution">
    <text evidence="2">The sequence shown here is derived from an EMBL/GenBank/DDBJ whole genome shotgun (WGS) entry which is preliminary data.</text>
</comment>
<reference evidence="2 3" key="1">
    <citation type="submission" date="2019-01" db="EMBL/GenBank/DDBJ databases">
        <title>Sequencing of cultivated peanut Arachis hypogaea provides insights into genome evolution and oil improvement.</title>
        <authorList>
            <person name="Chen X."/>
        </authorList>
    </citation>
    <scope>NUCLEOTIDE SEQUENCE [LARGE SCALE GENOMIC DNA]</scope>
    <source>
        <strain evidence="3">cv. Fuhuasheng</strain>
        <tissue evidence="2">Leaves</tissue>
    </source>
</reference>
<feature type="transmembrane region" description="Helical" evidence="1">
    <location>
        <begin position="150"/>
        <end position="170"/>
    </location>
</feature>
<dbReference type="Gramene" id="arahy.Tifrunner.gnm2.ann2.Ah18g097900.1">
    <property type="protein sequence ID" value="arahy.Tifrunner.gnm2.ann2.Ah18g097900.1-CDS"/>
    <property type="gene ID" value="arahy.Tifrunner.gnm2.ann2.Ah18g097900"/>
</dbReference>
<organism evidence="2 3">
    <name type="scientific">Arachis hypogaea</name>
    <name type="common">Peanut</name>
    <dbReference type="NCBI Taxonomy" id="3818"/>
    <lineage>
        <taxon>Eukaryota</taxon>
        <taxon>Viridiplantae</taxon>
        <taxon>Streptophyta</taxon>
        <taxon>Embryophyta</taxon>
        <taxon>Tracheophyta</taxon>
        <taxon>Spermatophyta</taxon>
        <taxon>Magnoliopsida</taxon>
        <taxon>eudicotyledons</taxon>
        <taxon>Gunneridae</taxon>
        <taxon>Pentapetalae</taxon>
        <taxon>rosids</taxon>
        <taxon>fabids</taxon>
        <taxon>Fabales</taxon>
        <taxon>Fabaceae</taxon>
        <taxon>Papilionoideae</taxon>
        <taxon>50 kb inversion clade</taxon>
        <taxon>dalbergioids sensu lato</taxon>
        <taxon>Dalbergieae</taxon>
        <taxon>Pterocarpus clade</taxon>
        <taxon>Arachis</taxon>
    </lineage>
</organism>
<keyword evidence="1" id="KW-0472">Membrane</keyword>
<name>A0A444Y6J0_ARAHY</name>
<dbReference type="Proteomes" id="UP000289738">
    <property type="component" value="Chromosome B08"/>
</dbReference>
<dbReference type="AlphaFoldDB" id="A0A444Y6J0"/>
<accession>A0A444Y6J0</accession>
<protein>
    <recommendedName>
        <fullName evidence="4">Transmembrane protein</fullName>
    </recommendedName>
</protein>
<dbReference type="PANTHER" id="PTHR34379">
    <property type="entry name" value="OS07G0553800 PROTEIN"/>
    <property type="match status" value="1"/>
</dbReference>
<evidence type="ECO:0000313" key="2">
    <source>
        <dbReference type="EMBL" id="RYQ97560.1"/>
    </source>
</evidence>
<keyword evidence="3" id="KW-1185">Reference proteome</keyword>
<sequence length="202" mass="22918">MKKKGSKNKFFTCIRPVVDIDSMLEPKTTVVDRSSSRRFSCVPAISEKHEEDWINVTQSNPPKRKLAKVIKAVLLFETLLNKRAQHKNHFGSSKGCFPVYSSSSSSPSSSTDTKTKKALELCSPVSKSKDTSKHVNPNNKDHQLLESYKTFRCIIGVLLFLISLSITIIWGKFKGIVLTSIWLYFISLLITCFRRRTTKIMV</sequence>
<dbReference type="EMBL" id="SDMP01000018">
    <property type="protein sequence ID" value="RYQ97560.1"/>
    <property type="molecule type" value="Genomic_DNA"/>
</dbReference>
<feature type="transmembrane region" description="Helical" evidence="1">
    <location>
        <begin position="176"/>
        <end position="193"/>
    </location>
</feature>
<dbReference type="InterPro" id="IPR040411">
    <property type="entry name" value="At5g23160-like"/>
</dbReference>
<proteinExistence type="predicted"/>
<dbReference type="PANTHER" id="PTHR34379:SF15">
    <property type="entry name" value="PROTEIN, PUTATIVE-RELATED"/>
    <property type="match status" value="1"/>
</dbReference>
<keyword evidence="1" id="KW-0812">Transmembrane</keyword>
<gene>
    <name evidence="2" type="ORF">Ahy_B08g093639</name>
</gene>
<dbReference type="OrthoDB" id="771184at2759"/>
<evidence type="ECO:0000313" key="3">
    <source>
        <dbReference type="Proteomes" id="UP000289738"/>
    </source>
</evidence>
<evidence type="ECO:0008006" key="4">
    <source>
        <dbReference type="Google" id="ProtNLM"/>
    </source>
</evidence>